<keyword evidence="1" id="KW-0472">Membrane</keyword>
<keyword evidence="1" id="KW-1133">Transmembrane helix</keyword>
<feature type="transmembrane region" description="Helical" evidence="1">
    <location>
        <begin position="66"/>
        <end position="88"/>
    </location>
</feature>
<evidence type="ECO:0000313" key="2">
    <source>
        <dbReference type="EMBL" id="MBB2891662.1"/>
    </source>
</evidence>
<name>A0A839NAN3_9MICO</name>
<comment type="caution">
    <text evidence="2">The sequence shown here is derived from an EMBL/GenBank/DDBJ whole genome shotgun (WGS) entry which is preliminary data.</text>
</comment>
<evidence type="ECO:0000313" key="3">
    <source>
        <dbReference type="Proteomes" id="UP000559182"/>
    </source>
</evidence>
<keyword evidence="3" id="KW-1185">Reference proteome</keyword>
<proteinExistence type="predicted"/>
<sequence length="156" mass="15756">MTQPDFSSRVGTFVASGALLFLPVLVLSGIVLLGAMLSTKVADRLAAGPEPQTSARWQSAQIETGVLSAVSLAIGAVIVVAGLIGVSAPHSDVPAEQLRSAAIGSLACGSATVLLAVAGLAVWWSEAAARRSAAARRLSAMASDRFDAPSSTTGQR</sequence>
<gene>
    <name evidence="2" type="ORF">FHU39_001646</name>
</gene>
<reference evidence="2 3" key="1">
    <citation type="submission" date="2020-08" db="EMBL/GenBank/DDBJ databases">
        <title>Sequencing the genomes of 1000 actinobacteria strains.</title>
        <authorList>
            <person name="Klenk H.-P."/>
        </authorList>
    </citation>
    <scope>NUCLEOTIDE SEQUENCE [LARGE SCALE GENOMIC DNA]</scope>
    <source>
        <strain evidence="2 3">DSM 105369</strain>
    </source>
</reference>
<feature type="transmembrane region" description="Helical" evidence="1">
    <location>
        <begin position="100"/>
        <end position="124"/>
    </location>
</feature>
<keyword evidence="1" id="KW-0812">Transmembrane</keyword>
<organism evidence="2 3">
    <name type="scientific">Flexivirga oryzae</name>
    <dbReference type="NCBI Taxonomy" id="1794944"/>
    <lineage>
        <taxon>Bacteria</taxon>
        <taxon>Bacillati</taxon>
        <taxon>Actinomycetota</taxon>
        <taxon>Actinomycetes</taxon>
        <taxon>Micrococcales</taxon>
        <taxon>Dermacoccaceae</taxon>
        <taxon>Flexivirga</taxon>
    </lineage>
</organism>
<protein>
    <submittedName>
        <fullName evidence="2">Heme/copper-type cytochrome/quinol oxidase subunit 3</fullName>
    </submittedName>
</protein>
<evidence type="ECO:0000256" key="1">
    <source>
        <dbReference type="SAM" id="Phobius"/>
    </source>
</evidence>
<feature type="transmembrane region" description="Helical" evidence="1">
    <location>
        <begin position="12"/>
        <end position="35"/>
    </location>
</feature>
<dbReference type="Proteomes" id="UP000559182">
    <property type="component" value="Unassembled WGS sequence"/>
</dbReference>
<accession>A0A839NAN3</accession>
<dbReference type="EMBL" id="JACHVQ010000001">
    <property type="protein sequence ID" value="MBB2891662.1"/>
    <property type="molecule type" value="Genomic_DNA"/>
</dbReference>
<dbReference type="AlphaFoldDB" id="A0A839NAN3"/>